<gene>
    <name evidence="13" type="ORF">L798_06771</name>
</gene>
<keyword evidence="14" id="KW-1185">Reference proteome</keyword>
<keyword evidence="4 11" id="KW-1133">Transmembrane helix</keyword>
<sequence>MEKSVGRQCRYESYHQQTHEQKNKNKTASLKRNQQLDENSEHSGRCLCFGRKNGGCAQGVFSNLGICALLVGYTLLGSFVFLAIEGGGSGSSSAHYHRPSTSLIAVTSNIDNQKRPQGQNSSQDTAVPTSSWLRRVADESRARTVENIWDITVSLNILYRDNWTRLAAQEISKFQDQLVQRLAEELTMQHHGAVSPGVGRDQQMQERRSSSTSYEWNFAKAFLYSLTVLTTIGRCIIGDPPTPQSHWMFYTYSPGFLLYWLILLRSRGFEFDVMRKNRLLKRVVGYVCSLQRHICTELAGLLRPVPSFLRLRIAFRSHPRCPFSAYASQERLLNEEVKVEGMKLSKEELRDQMREDVMRGECSTHVGAEKLTKVLIIKSVKSSGHAAKRPGEQCGRSRVCMCPFAGPRIPKTVSRERIKRCPFSPLLNEVPSRELREAATPNIWFCLKLALKAVRFQYLVIFIAVVPVESRPACYSQEEGADRNVAPNISSTSQRDRLLCTKLDMFIHRDQEAYVRDSILRKMCPEFESRLDKMVYSCLDCKQHCGASIGVGRARYGNIAPRTALGKAVTMGYAVFGIPLMLIYLSSVGSLLSRCVRGVFSRTVCCCFCSNCGYCCYDEKRMQEKERRMKKKRQQIELQQQQLQLQEPFYVRSSSSVTAFTTSASSTHNNLHSPVRDGEVTKLQQSSSILGETDYGTDNLDNDRKSLSKQYHSAGSILAPVLLCLCIMVCYIFGGAVVLTRLEAWTFLDGSYFCFMSLSTIGFGDLVPGGMISSASRNSSVRSVGSYASGNGTVWFCSFYILSGMALTAMCFNILHDEIVHRLKHHVRHSLLHYKDSSSKGSNNILEDANGGDPYSTSS</sequence>
<comment type="subcellular location">
    <subcellularLocation>
        <location evidence="1">Membrane</location>
        <topology evidence="1">Multi-pass membrane protein</topology>
    </subcellularLocation>
</comment>
<feature type="transmembrane region" description="Helical" evidence="11">
    <location>
        <begin position="717"/>
        <end position="740"/>
    </location>
</feature>
<dbReference type="Gene3D" id="1.10.287.70">
    <property type="match status" value="2"/>
</dbReference>
<comment type="similarity">
    <text evidence="8">Belongs to the two pore domain potassium channel (TC 1.A.1.8) family.</text>
</comment>
<dbReference type="SUPFAM" id="SSF81324">
    <property type="entry name" value="Voltage-gated potassium channels"/>
    <property type="match status" value="3"/>
</dbReference>
<dbReference type="GO" id="GO:0030322">
    <property type="term" value="P:stabilization of membrane potential"/>
    <property type="evidence" value="ECO:0007669"/>
    <property type="project" value="TreeGrafter"/>
</dbReference>
<evidence type="ECO:0000313" key="13">
    <source>
        <dbReference type="EMBL" id="KDR19509.1"/>
    </source>
</evidence>
<feature type="compositionally biased region" description="Basic and acidic residues" evidence="10">
    <location>
        <begin position="13"/>
        <end position="23"/>
    </location>
</feature>
<keyword evidence="5 8" id="KW-0406">Ion transport</keyword>
<dbReference type="EMBL" id="KK852648">
    <property type="protein sequence ID" value="KDR19509.1"/>
    <property type="molecule type" value="Genomic_DNA"/>
</dbReference>
<evidence type="ECO:0000256" key="7">
    <source>
        <dbReference type="ARBA" id="ARBA00023303"/>
    </source>
</evidence>
<accession>A0A067R7L9</accession>
<reference evidence="13 14" key="1">
    <citation type="journal article" date="2014" name="Nat. Commun.">
        <title>Molecular traces of alternative social organization in a termite genome.</title>
        <authorList>
            <person name="Terrapon N."/>
            <person name="Li C."/>
            <person name="Robertson H.M."/>
            <person name="Ji L."/>
            <person name="Meng X."/>
            <person name="Booth W."/>
            <person name="Chen Z."/>
            <person name="Childers C.P."/>
            <person name="Glastad K.M."/>
            <person name="Gokhale K."/>
            <person name="Gowin J."/>
            <person name="Gronenberg W."/>
            <person name="Hermansen R.A."/>
            <person name="Hu H."/>
            <person name="Hunt B.G."/>
            <person name="Huylmans A.K."/>
            <person name="Khalil S.M."/>
            <person name="Mitchell R.D."/>
            <person name="Munoz-Torres M.C."/>
            <person name="Mustard J.A."/>
            <person name="Pan H."/>
            <person name="Reese J.T."/>
            <person name="Scharf M.E."/>
            <person name="Sun F."/>
            <person name="Vogel H."/>
            <person name="Xiao J."/>
            <person name="Yang W."/>
            <person name="Yang Z."/>
            <person name="Yang Z."/>
            <person name="Zhou J."/>
            <person name="Zhu J."/>
            <person name="Brent C.S."/>
            <person name="Elsik C.G."/>
            <person name="Goodisman M.A."/>
            <person name="Liberles D.A."/>
            <person name="Roe R.M."/>
            <person name="Vargo E.L."/>
            <person name="Vilcinskas A."/>
            <person name="Wang J."/>
            <person name="Bornberg-Bauer E."/>
            <person name="Korb J."/>
            <person name="Zhang G."/>
            <person name="Liebig J."/>
        </authorList>
    </citation>
    <scope>NUCLEOTIDE SEQUENCE [LARGE SCALE GENOMIC DNA]</scope>
    <source>
        <tissue evidence="13">Whole organism</tissue>
    </source>
</reference>
<evidence type="ECO:0000256" key="3">
    <source>
        <dbReference type="ARBA" id="ARBA00022692"/>
    </source>
</evidence>
<evidence type="ECO:0000256" key="9">
    <source>
        <dbReference type="SAM" id="Coils"/>
    </source>
</evidence>
<feature type="transmembrane region" description="Helical" evidence="11">
    <location>
        <begin position="247"/>
        <end position="266"/>
    </location>
</feature>
<feature type="transmembrane region" description="Helical" evidence="11">
    <location>
        <begin position="571"/>
        <end position="592"/>
    </location>
</feature>
<dbReference type="STRING" id="136037.A0A067R7L9"/>
<dbReference type="InParanoid" id="A0A067R7L9"/>
<keyword evidence="7 8" id="KW-0407">Ion channel</keyword>
<dbReference type="Proteomes" id="UP000027135">
    <property type="component" value="Unassembled WGS sequence"/>
</dbReference>
<feature type="domain" description="Potassium channel" evidence="12">
    <location>
        <begin position="556"/>
        <end position="593"/>
    </location>
</feature>
<organism evidence="13 14">
    <name type="scientific">Zootermopsis nevadensis</name>
    <name type="common">Dampwood termite</name>
    <dbReference type="NCBI Taxonomy" id="136037"/>
    <lineage>
        <taxon>Eukaryota</taxon>
        <taxon>Metazoa</taxon>
        <taxon>Ecdysozoa</taxon>
        <taxon>Arthropoda</taxon>
        <taxon>Hexapoda</taxon>
        <taxon>Insecta</taxon>
        <taxon>Pterygota</taxon>
        <taxon>Neoptera</taxon>
        <taxon>Polyneoptera</taxon>
        <taxon>Dictyoptera</taxon>
        <taxon>Blattodea</taxon>
        <taxon>Blattoidea</taxon>
        <taxon>Termitoidae</taxon>
        <taxon>Termopsidae</taxon>
        <taxon>Zootermopsis</taxon>
    </lineage>
</organism>
<dbReference type="FunCoup" id="A0A067R7L9">
    <property type="interactions" value="27"/>
</dbReference>
<evidence type="ECO:0000256" key="2">
    <source>
        <dbReference type="ARBA" id="ARBA00022448"/>
    </source>
</evidence>
<evidence type="ECO:0000259" key="12">
    <source>
        <dbReference type="Pfam" id="PF07885"/>
    </source>
</evidence>
<keyword evidence="2 8" id="KW-0813">Transport</keyword>
<evidence type="ECO:0000256" key="5">
    <source>
        <dbReference type="ARBA" id="ARBA00023065"/>
    </source>
</evidence>
<evidence type="ECO:0000256" key="10">
    <source>
        <dbReference type="SAM" id="MobiDB-lite"/>
    </source>
</evidence>
<feature type="transmembrane region" description="Helical" evidence="11">
    <location>
        <begin position="60"/>
        <end position="84"/>
    </location>
</feature>
<feature type="transmembrane region" description="Helical" evidence="11">
    <location>
        <begin position="793"/>
        <end position="815"/>
    </location>
</feature>
<feature type="coiled-coil region" evidence="9">
    <location>
        <begin position="619"/>
        <end position="646"/>
    </location>
</feature>
<dbReference type="Pfam" id="PF07885">
    <property type="entry name" value="Ion_trans_2"/>
    <property type="match status" value="2"/>
</dbReference>
<feature type="compositionally biased region" description="Polar residues" evidence="10">
    <location>
        <begin position="26"/>
        <end position="36"/>
    </location>
</feature>
<name>A0A067R7L9_ZOONE</name>
<evidence type="ECO:0000313" key="14">
    <source>
        <dbReference type="Proteomes" id="UP000027135"/>
    </source>
</evidence>
<dbReference type="InterPro" id="IPR003280">
    <property type="entry name" value="2pore_dom_K_chnl"/>
</dbReference>
<keyword evidence="6 11" id="KW-0472">Membrane</keyword>
<evidence type="ECO:0000256" key="4">
    <source>
        <dbReference type="ARBA" id="ARBA00022989"/>
    </source>
</evidence>
<proteinExistence type="inferred from homology"/>
<dbReference type="GO" id="GO:0015271">
    <property type="term" value="F:outward rectifier potassium channel activity"/>
    <property type="evidence" value="ECO:0007669"/>
    <property type="project" value="TreeGrafter"/>
</dbReference>
<evidence type="ECO:0000256" key="6">
    <source>
        <dbReference type="ARBA" id="ARBA00023136"/>
    </source>
</evidence>
<keyword evidence="3 8" id="KW-0812">Transmembrane</keyword>
<dbReference type="GO" id="GO:0022841">
    <property type="term" value="F:potassium ion leak channel activity"/>
    <property type="evidence" value="ECO:0007669"/>
    <property type="project" value="TreeGrafter"/>
</dbReference>
<dbReference type="AlphaFoldDB" id="A0A067R7L9"/>
<dbReference type="InterPro" id="IPR013099">
    <property type="entry name" value="K_chnl_dom"/>
</dbReference>
<dbReference type="GO" id="GO:0005886">
    <property type="term" value="C:plasma membrane"/>
    <property type="evidence" value="ECO:0007669"/>
    <property type="project" value="TreeGrafter"/>
</dbReference>
<feature type="region of interest" description="Disordered" evidence="10">
    <location>
        <begin position="13"/>
        <end position="36"/>
    </location>
</feature>
<dbReference type="PANTHER" id="PTHR11003">
    <property type="entry name" value="POTASSIUM CHANNEL, SUBFAMILY K"/>
    <property type="match status" value="1"/>
</dbReference>
<feature type="domain" description="Potassium channel" evidence="12">
    <location>
        <begin position="728"/>
        <end position="817"/>
    </location>
</feature>
<feature type="transmembrane region" description="Helical" evidence="11">
    <location>
        <begin position="752"/>
        <end position="773"/>
    </location>
</feature>
<evidence type="ECO:0000256" key="8">
    <source>
        <dbReference type="RuleBase" id="RU003857"/>
    </source>
</evidence>
<dbReference type="eggNOG" id="KOG1418">
    <property type="taxonomic scope" value="Eukaryota"/>
</dbReference>
<evidence type="ECO:0000256" key="1">
    <source>
        <dbReference type="ARBA" id="ARBA00004141"/>
    </source>
</evidence>
<dbReference type="PANTHER" id="PTHR11003:SF257">
    <property type="entry name" value="POTASSIUM CHANNEL DOMAIN-CONTAINING PROTEIN"/>
    <property type="match status" value="1"/>
</dbReference>
<feature type="region of interest" description="Disordered" evidence="10">
    <location>
        <begin position="836"/>
        <end position="859"/>
    </location>
</feature>
<evidence type="ECO:0000256" key="11">
    <source>
        <dbReference type="SAM" id="Phobius"/>
    </source>
</evidence>
<keyword evidence="9" id="KW-0175">Coiled coil</keyword>
<protein>
    <submittedName>
        <fullName evidence="13">Potassium channel subfamily K member 1</fullName>
    </submittedName>
</protein>
<dbReference type="PRINTS" id="PR01333">
    <property type="entry name" value="2POREKCHANEL"/>
</dbReference>